<comment type="similarity">
    <text evidence="3 8">Belongs to the peptidase S26 family.</text>
</comment>
<dbReference type="PANTHER" id="PTHR43390">
    <property type="entry name" value="SIGNAL PEPTIDASE I"/>
    <property type="match status" value="1"/>
</dbReference>
<evidence type="ECO:0000256" key="1">
    <source>
        <dbReference type="ARBA" id="ARBA00000677"/>
    </source>
</evidence>
<dbReference type="InterPro" id="IPR019533">
    <property type="entry name" value="Peptidase_S26"/>
</dbReference>
<dbReference type="SUPFAM" id="SSF51306">
    <property type="entry name" value="LexA/Signal peptidase"/>
    <property type="match status" value="1"/>
</dbReference>
<proteinExistence type="inferred from homology"/>
<comment type="subcellular location">
    <subcellularLocation>
        <location evidence="2">Cell membrane</location>
        <topology evidence="2">Single-pass type II membrane protein</topology>
    </subcellularLocation>
    <subcellularLocation>
        <location evidence="8">Membrane</location>
        <topology evidence="8">Single-pass type II membrane protein</topology>
    </subcellularLocation>
</comment>
<dbReference type="CDD" id="cd06530">
    <property type="entry name" value="S26_SPase_I"/>
    <property type="match status" value="1"/>
</dbReference>
<dbReference type="EMBL" id="JAECSB010000079">
    <property type="protein sequence ID" value="MBH5145449.1"/>
    <property type="molecule type" value="Genomic_DNA"/>
</dbReference>
<dbReference type="InterPro" id="IPR019758">
    <property type="entry name" value="Pept_S26A_signal_pept_1_CS"/>
</dbReference>
<evidence type="ECO:0000256" key="2">
    <source>
        <dbReference type="ARBA" id="ARBA00004401"/>
    </source>
</evidence>
<feature type="domain" description="Peptidase S26" evidence="9">
    <location>
        <begin position="26"/>
        <end position="229"/>
    </location>
</feature>
<dbReference type="Gene3D" id="2.10.109.10">
    <property type="entry name" value="Umud Fragment, subunit A"/>
    <property type="match status" value="1"/>
</dbReference>
<dbReference type="EC" id="3.4.21.89" evidence="4 8"/>
<dbReference type="NCBIfam" id="TIGR02227">
    <property type="entry name" value="sigpep_I_bact"/>
    <property type="match status" value="1"/>
</dbReference>
<keyword evidence="8" id="KW-0472">Membrane</keyword>
<dbReference type="InterPro" id="IPR036286">
    <property type="entry name" value="LexA/Signal_pep-like_sf"/>
</dbReference>
<dbReference type="InterPro" id="IPR000223">
    <property type="entry name" value="Pept_S26A_signal_pept_1"/>
</dbReference>
<dbReference type="PROSITE" id="PS00761">
    <property type="entry name" value="SPASE_I_3"/>
    <property type="match status" value="1"/>
</dbReference>
<evidence type="ECO:0000256" key="6">
    <source>
        <dbReference type="ARBA" id="ARBA00022801"/>
    </source>
</evidence>
<dbReference type="PANTHER" id="PTHR43390:SF1">
    <property type="entry name" value="CHLOROPLAST PROCESSING PEPTIDASE"/>
    <property type="match status" value="1"/>
</dbReference>
<dbReference type="GO" id="GO:0009003">
    <property type="term" value="F:signal peptidase activity"/>
    <property type="evidence" value="ECO:0007669"/>
    <property type="project" value="UniProtKB-EC"/>
</dbReference>
<feature type="active site" evidence="7">
    <location>
        <position position="56"/>
    </location>
</feature>
<sequence>MTESDAHEDSTESTTADHPRKRPLWREILILVVVALVLSVVIQNFVGRIFLIPSESMEPTLHGCTGCTGDKIFVDRISYRFGDPQPGDVVVFKGPESWNDEYQSIRSDNSVVQALQGLGSIVGLVPPDENDLVKRVIAVGGQTVQCLSEEEGLRVNDKPLTEPYIDNRISGNGIPCQGIYFGPVTVPDGNLWVMGDNRGDSKDSRFHLDDELSGTVPIDNVIGKVQLIVLPFSRLGTVSSFDPQ</sequence>
<evidence type="ECO:0000256" key="5">
    <source>
        <dbReference type="ARBA" id="ARBA00022670"/>
    </source>
</evidence>
<name>A0A8I1A0B1_RHOER</name>
<evidence type="ECO:0000256" key="7">
    <source>
        <dbReference type="PIRSR" id="PIRSR600223-1"/>
    </source>
</evidence>
<gene>
    <name evidence="10" type="primary">lepB</name>
    <name evidence="10" type="ORF">I3517_22900</name>
</gene>
<dbReference type="Proteomes" id="UP000627573">
    <property type="component" value="Unassembled WGS sequence"/>
</dbReference>
<evidence type="ECO:0000256" key="8">
    <source>
        <dbReference type="RuleBase" id="RU362042"/>
    </source>
</evidence>
<dbReference type="GO" id="GO:0004252">
    <property type="term" value="F:serine-type endopeptidase activity"/>
    <property type="evidence" value="ECO:0007669"/>
    <property type="project" value="InterPro"/>
</dbReference>
<feature type="active site" evidence="7">
    <location>
        <position position="134"/>
    </location>
</feature>
<dbReference type="GO" id="GO:0006465">
    <property type="term" value="P:signal peptide processing"/>
    <property type="evidence" value="ECO:0007669"/>
    <property type="project" value="InterPro"/>
</dbReference>
<dbReference type="InterPro" id="IPR019756">
    <property type="entry name" value="Pept_S26A_signal_pept_1_Ser-AS"/>
</dbReference>
<keyword evidence="6 8" id="KW-0378">Hydrolase</keyword>
<evidence type="ECO:0000313" key="11">
    <source>
        <dbReference type="Proteomes" id="UP000627573"/>
    </source>
</evidence>
<organism evidence="10 11">
    <name type="scientific">Rhodococcus erythropolis</name>
    <name type="common">Arthrobacter picolinophilus</name>
    <dbReference type="NCBI Taxonomy" id="1833"/>
    <lineage>
        <taxon>Bacteria</taxon>
        <taxon>Bacillati</taxon>
        <taxon>Actinomycetota</taxon>
        <taxon>Actinomycetes</taxon>
        <taxon>Mycobacteriales</taxon>
        <taxon>Nocardiaceae</taxon>
        <taxon>Rhodococcus</taxon>
        <taxon>Rhodococcus erythropolis group</taxon>
    </lineage>
</organism>
<evidence type="ECO:0000259" key="9">
    <source>
        <dbReference type="Pfam" id="PF10502"/>
    </source>
</evidence>
<feature type="transmembrane region" description="Helical" evidence="8">
    <location>
        <begin position="28"/>
        <end position="51"/>
    </location>
</feature>
<comment type="caution">
    <text evidence="10">The sequence shown here is derived from an EMBL/GenBank/DDBJ whole genome shotgun (WGS) entry which is preliminary data.</text>
</comment>
<evidence type="ECO:0000256" key="4">
    <source>
        <dbReference type="ARBA" id="ARBA00013208"/>
    </source>
</evidence>
<protein>
    <recommendedName>
        <fullName evidence="4 8">Signal peptidase I</fullName>
        <ecNumber evidence="4 8">3.4.21.89</ecNumber>
    </recommendedName>
</protein>
<comment type="catalytic activity">
    <reaction evidence="1 8">
        <text>Cleavage of hydrophobic, N-terminal signal or leader sequences from secreted and periplasmic proteins.</text>
        <dbReference type="EC" id="3.4.21.89"/>
    </reaction>
</comment>
<dbReference type="GO" id="GO:0005886">
    <property type="term" value="C:plasma membrane"/>
    <property type="evidence" value="ECO:0007669"/>
    <property type="project" value="UniProtKB-SubCell"/>
</dbReference>
<accession>A0A8I1A0B1</accession>
<keyword evidence="8" id="KW-0812">Transmembrane</keyword>
<dbReference type="AlphaFoldDB" id="A0A8I1A0B1"/>
<evidence type="ECO:0000313" key="10">
    <source>
        <dbReference type="EMBL" id="MBH5145449.1"/>
    </source>
</evidence>
<dbReference type="RefSeq" id="WP_197941633.1">
    <property type="nucleotide sequence ID" value="NZ_JAECSB010000079.1"/>
</dbReference>
<reference evidence="10 11" key="1">
    <citation type="submission" date="2020-12" db="EMBL/GenBank/DDBJ databases">
        <title>Draft genome sequence of furan degrading bacterial strain FUR100.</title>
        <authorList>
            <person name="Woiski C."/>
        </authorList>
    </citation>
    <scope>NUCLEOTIDE SEQUENCE [LARGE SCALE GENOMIC DNA]</scope>
    <source>
        <strain evidence="10 11">FUR100</strain>
    </source>
</reference>
<dbReference type="PROSITE" id="PS00501">
    <property type="entry name" value="SPASE_I_1"/>
    <property type="match status" value="1"/>
</dbReference>
<keyword evidence="5 8" id="KW-0645">Protease</keyword>
<evidence type="ECO:0000256" key="3">
    <source>
        <dbReference type="ARBA" id="ARBA00009370"/>
    </source>
</evidence>
<dbReference type="Pfam" id="PF10502">
    <property type="entry name" value="Peptidase_S26"/>
    <property type="match status" value="1"/>
</dbReference>
<keyword evidence="11" id="KW-1185">Reference proteome</keyword>
<keyword evidence="8" id="KW-1133">Transmembrane helix</keyword>
<dbReference type="PRINTS" id="PR00727">
    <property type="entry name" value="LEADERPTASE"/>
</dbReference>